<evidence type="ECO:0000259" key="2">
    <source>
        <dbReference type="Pfam" id="PF00107"/>
    </source>
</evidence>
<dbReference type="Proteomes" id="UP000597444">
    <property type="component" value="Unassembled WGS sequence"/>
</dbReference>
<keyword evidence="1" id="KW-0560">Oxidoreductase</keyword>
<proteinExistence type="predicted"/>
<dbReference type="InterPro" id="IPR036291">
    <property type="entry name" value="NAD(P)-bd_dom_sf"/>
</dbReference>
<organism evidence="4 5">
    <name type="scientific">Reticulibacter mediterranei</name>
    <dbReference type="NCBI Taxonomy" id="2778369"/>
    <lineage>
        <taxon>Bacteria</taxon>
        <taxon>Bacillati</taxon>
        <taxon>Chloroflexota</taxon>
        <taxon>Ktedonobacteria</taxon>
        <taxon>Ktedonobacterales</taxon>
        <taxon>Reticulibacteraceae</taxon>
        <taxon>Reticulibacter</taxon>
    </lineage>
</organism>
<dbReference type="Gene3D" id="3.40.50.720">
    <property type="entry name" value="NAD(P)-binding Rossmann-like Domain"/>
    <property type="match status" value="1"/>
</dbReference>
<gene>
    <name evidence="4" type="ORF">KSF_064130</name>
</gene>
<dbReference type="Pfam" id="PF08240">
    <property type="entry name" value="ADH_N"/>
    <property type="match status" value="1"/>
</dbReference>
<sequence>MSIRAVVLTEPDTPPVLRAFEVPVLEDGAVLLETIASEVCGTDVHLHHGHLSGVPYPIIPGHVSVGRVLQVKGDVRDVEGAAITKGEIVTFLDVHRTCGRCWYCQVAKASTRCPERRVYGITYSANEGLLGGWSERILLLPGVHIIKLPPSLPADVFMAGGCGLPTALHAVQRGDITFGDTVVVQGAGPVGLCSIALAQLQGASQIIAIGGPPHRLAIARTFGADLTIDIAEHSPEERFRMVRDATGGRGADVTIEATGVPAAVTEGMRLTRDAGTFVVVGQYTDHGTVSFNPHLDLNRPHLQVRGCWGSDLGHVYRAVRTMARHAERFPWRSMINGRYPLEQADQALLAAERQESIKALILPNGPLA</sequence>
<dbReference type="InterPro" id="IPR013154">
    <property type="entry name" value="ADH-like_N"/>
</dbReference>
<dbReference type="Gene3D" id="3.90.180.10">
    <property type="entry name" value="Medium-chain alcohol dehydrogenases, catalytic domain"/>
    <property type="match status" value="1"/>
</dbReference>
<dbReference type="Pfam" id="PF00107">
    <property type="entry name" value="ADH_zinc_N"/>
    <property type="match status" value="1"/>
</dbReference>
<dbReference type="InterPro" id="IPR011032">
    <property type="entry name" value="GroES-like_sf"/>
</dbReference>
<feature type="domain" description="Alcohol dehydrogenase-like C-terminal" evidence="2">
    <location>
        <begin position="189"/>
        <end position="320"/>
    </location>
</feature>
<dbReference type="GO" id="GO:0016491">
    <property type="term" value="F:oxidoreductase activity"/>
    <property type="evidence" value="ECO:0007669"/>
    <property type="project" value="UniProtKB-KW"/>
</dbReference>
<dbReference type="InterPro" id="IPR013149">
    <property type="entry name" value="ADH-like_C"/>
</dbReference>
<evidence type="ECO:0000313" key="4">
    <source>
        <dbReference type="EMBL" id="GHO96365.1"/>
    </source>
</evidence>
<dbReference type="EMBL" id="BNJK01000001">
    <property type="protein sequence ID" value="GHO96365.1"/>
    <property type="molecule type" value="Genomic_DNA"/>
</dbReference>
<dbReference type="RefSeq" id="WP_220206998.1">
    <property type="nucleotide sequence ID" value="NZ_BNJK01000001.1"/>
</dbReference>
<comment type="caution">
    <text evidence="4">The sequence shown here is derived from an EMBL/GenBank/DDBJ whole genome shotgun (WGS) entry which is preliminary data.</text>
</comment>
<feature type="domain" description="Alcohol dehydrogenase-like N-terminal" evidence="3">
    <location>
        <begin position="27"/>
        <end position="149"/>
    </location>
</feature>
<dbReference type="CDD" id="cd08231">
    <property type="entry name" value="MDR_TM0436_like"/>
    <property type="match status" value="1"/>
</dbReference>
<keyword evidence="5" id="KW-1185">Reference proteome</keyword>
<dbReference type="SUPFAM" id="SSF51735">
    <property type="entry name" value="NAD(P)-binding Rossmann-fold domains"/>
    <property type="match status" value="1"/>
</dbReference>
<dbReference type="SUPFAM" id="SSF50129">
    <property type="entry name" value="GroES-like"/>
    <property type="match status" value="1"/>
</dbReference>
<evidence type="ECO:0000313" key="5">
    <source>
        <dbReference type="Proteomes" id="UP000597444"/>
    </source>
</evidence>
<dbReference type="AlphaFoldDB" id="A0A8J3IPY8"/>
<evidence type="ECO:0000256" key="1">
    <source>
        <dbReference type="ARBA" id="ARBA00023002"/>
    </source>
</evidence>
<dbReference type="PANTHER" id="PTHR43401">
    <property type="entry name" value="L-THREONINE 3-DEHYDROGENASE"/>
    <property type="match status" value="1"/>
</dbReference>
<evidence type="ECO:0000259" key="3">
    <source>
        <dbReference type="Pfam" id="PF08240"/>
    </source>
</evidence>
<dbReference type="PANTHER" id="PTHR43401:SF1">
    <property type="entry name" value="ENOYL REDUCTASE (ER) DOMAIN-CONTAINING PROTEIN"/>
    <property type="match status" value="1"/>
</dbReference>
<dbReference type="InterPro" id="IPR050129">
    <property type="entry name" value="Zn_alcohol_dh"/>
</dbReference>
<name>A0A8J3IPY8_9CHLR</name>
<accession>A0A8J3IPY8</accession>
<protein>
    <submittedName>
        <fullName evidence="4">Alcohol dehydrogenase</fullName>
    </submittedName>
</protein>
<reference evidence="4" key="1">
    <citation type="submission" date="2020-10" db="EMBL/GenBank/DDBJ databases">
        <title>Taxonomic study of unclassified bacteria belonging to the class Ktedonobacteria.</title>
        <authorList>
            <person name="Yabe S."/>
            <person name="Wang C.M."/>
            <person name="Zheng Y."/>
            <person name="Sakai Y."/>
            <person name="Cavaletti L."/>
            <person name="Monciardini P."/>
            <person name="Donadio S."/>
        </authorList>
    </citation>
    <scope>NUCLEOTIDE SEQUENCE</scope>
    <source>
        <strain evidence="4">ID150040</strain>
    </source>
</reference>